<evidence type="ECO:0000256" key="1">
    <source>
        <dbReference type="ARBA" id="ARBA00004651"/>
    </source>
</evidence>
<accession>A0A543BTR3</accession>
<keyword evidence="2" id="KW-1003">Cell membrane</keyword>
<protein>
    <submittedName>
        <fullName evidence="9">UDP-GlcNAc:undecaprenyl-phosphate GlcNAc-1-phosphate transferase</fullName>
    </submittedName>
</protein>
<comment type="subcellular location">
    <subcellularLocation>
        <location evidence="1">Cell membrane</location>
        <topology evidence="1">Multi-pass membrane protein</topology>
    </subcellularLocation>
</comment>
<keyword evidence="6 8" id="KW-0472">Membrane</keyword>
<reference evidence="9 10" key="1">
    <citation type="submission" date="2019-06" db="EMBL/GenBank/DDBJ databases">
        <title>Sequencing the genomes of 1000 actinobacteria strains.</title>
        <authorList>
            <person name="Klenk H.-P."/>
        </authorList>
    </citation>
    <scope>NUCLEOTIDE SEQUENCE [LARGE SCALE GENOMIC DNA]</scope>
    <source>
        <strain evidence="9 10">DSM 102200</strain>
    </source>
</reference>
<evidence type="ECO:0000313" key="9">
    <source>
        <dbReference type="EMBL" id="TQL88218.1"/>
    </source>
</evidence>
<evidence type="ECO:0000256" key="6">
    <source>
        <dbReference type="ARBA" id="ARBA00023136"/>
    </source>
</evidence>
<name>A0A543BTR3_9ACTN</name>
<dbReference type="PANTHER" id="PTHR22926">
    <property type="entry name" value="PHOSPHO-N-ACETYLMURAMOYL-PENTAPEPTIDE-TRANSFERASE"/>
    <property type="match status" value="1"/>
</dbReference>
<feature type="transmembrane region" description="Helical" evidence="8">
    <location>
        <begin position="148"/>
        <end position="165"/>
    </location>
</feature>
<feature type="transmembrane region" description="Helical" evidence="8">
    <location>
        <begin position="274"/>
        <end position="295"/>
    </location>
</feature>
<evidence type="ECO:0000256" key="8">
    <source>
        <dbReference type="SAM" id="Phobius"/>
    </source>
</evidence>
<dbReference type="GO" id="GO:0071555">
    <property type="term" value="P:cell wall organization"/>
    <property type="evidence" value="ECO:0007669"/>
    <property type="project" value="TreeGrafter"/>
</dbReference>
<feature type="transmembrane region" description="Helical" evidence="8">
    <location>
        <begin position="46"/>
        <end position="64"/>
    </location>
</feature>
<feature type="transmembrane region" description="Helical" evidence="8">
    <location>
        <begin position="224"/>
        <end position="246"/>
    </location>
</feature>
<feature type="transmembrane region" description="Helical" evidence="8">
    <location>
        <begin position="301"/>
        <end position="319"/>
    </location>
</feature>
<feature type="binding site" evidence="7">
    <location>
        <position position="199"/>
    </location>
    <ligand>
        <name>Mg(2+)</name>
        <dbReference type="ChEBI" id="CHEBI:18420"/>
    </ligand>
</feature>
<evidence type="ECO:0000256" key="4">
    <source>
        <dbReference type="ARBA" id="ARBA00022692"/>
    </source>
</evidence>
<keyword evidence="3 9" id="KW-0808">Transferase</keyword>
<evidence type="ECO:0000256" key="3">
    <source>
        <dbReference type="ARBA" id="ARBA00022679"/>
    </source>
</evidence>
<gene>
    <name evidence="9" type="ORF">FB559_8837</name>
</gene>
<dbReference type="CDD" id="cd06853">
    <property type="entry name" value="GT_WecA_like"/>
    <property type="match status" value="1"/>
</dbReference>
<proteinExistence type="predicted"/>
<dbReference type="AlphaFoldDB" id="A0A543BTR3"/>
<keyword evidence="10" id="KW-1185">Reference proteome</keyword>
<evidence type="ECO:0000256" key="7">
    <source>
        <dbReference type="PIRSR" id="PIRSR600715-1"/>
    </source>
</evidence>
<dbReference type="GO" id="GO:0044038">
    <property type="term" value="P:cell wall macromolecule biosynthetic process"/>
    <property type="evidence" value="ECO:0007669"/>
    <property type="project" value="TreeGrafter"/>
</dbReference>
<keyword evidence="7" id="KW-0460">Magnesium</keyword>
<dbReference type="PANTHER" id="PTHR22926:SF3">
    <property type="entry name" value="UNDECAPRENYL-PHOSPHATE ALPHA-N-ACETYLGLUCOSAMINYL 1-PHOSPHATE TRANSFERASE"/>
    <property type="match status" value="1"/>
</dbReference>
<keyword evidence="7" id="KW-0479">Metal-binding</keyword>
<feature type="transmembrane region" description="Helical" evidence="8">
    <location>
        <begin position="200"/>
        <end position="218"/>
    </location>
</feature>
<dbReference type="GO" id="GO:0009103">
    <property type="term" value="P:lipopolysaccharide biosynthetic process"/>
    <property type="evidence" value="ECO:0007669"/>
    <property type="project" value="TreeGrafter"/>
</dbReference>
<feature type="transmembrane region" description="Helical" evidence="8">
    <location>
        <begin position="171"/>
        <end position="188"/>
    </location>
</feature>
<dbReference type="Proteomes" id="UP000316096">
    <property type="component" value="Unassembled WGS sequence"/>
</dbReference>
<keyword evidence="5 8" id="KW-1133">Transmembrane helix</keyword>
<comment type="cofactor">
    <cofactor evidence="7">
        <name>Mg(2+)</name>
        <dbReference type="ChEBI" id="CHEBI:18420"/>
    </cofactor>
</comment>
<dbReference type="InterPro" id="IPR000715">
    <property type="entry name" value="Glycosyl_transferase_4"/>
</dbReference>
<dbReference type="OrthoDB" id="5178981at2"/>
<feature type="binding site" evidence="7">
    <location>
        <position position="139"/>
    </location>
    <ligand>
        <name>Mg(2+)</name>
        <dbReference type="ChEBI" id="CHEBI:18420"/>
    </ligand>
</feature>
<comment type="caution">
    <text evidence="9">The sequence shown here is derived from an EMBL/GenBank/DDBJ whole genome shotgun (WGS) entry which is preliminary data.</text>
</comment>
<dbReference type="GO" id="GO:0046872">
    <property type="term" value="F:metal ion binding"/>
    <property type="evidence" value="ECO:0007669"/>
    <property type="project" value="UniProtKB-KW"/>
</dbReference>
<dbReference type="GO" id="GO:0005886">
    <property type="term" value="C:plasma membrane"/>
    <property type="evidence" value="ECO:0007669"/>
    <property type="project" value="UniProtKB-SubCell"/>
</dbReference>
<feature type="transmembrane region" description="Helical" evidence="8">
    <location>
        <begin position="6"/>
        <end position="25"/>
    </location>
</feature>
<organism evidence="9 10">
    <name type="scientific">Actinoallomurus bryophytorum</name>
    <dbReference type="NCBI Taxonomy" id="1490222"/>
    <lineage>
        <taxon>Bacteria</taxon>
        <taxon>Bacillati</taxon>
        <taxon>Actinomycetota</taxon>
        <taxon>Actinomycetes</taxon>
        <taxon>Streptosporangiales</taxon>
        <taxon>Thermomonosporaceae</taxon>
        <taxon>Actinoallomurus</taxon>
    </lineage>
</organism>
<keyword evidence="4 8" id="KW-0812">Transmembrane</keyword>
<dbReference type="Pfam" id="PF00953">
    <property type="entry name" value="Glycos_transf_4"/>
    <property type="match status" value="1"/>
</dbReference>
<evidence type="ECO:0000313" key="10">
    <source>
        <dbReference type="Proteomes" id="UP000316096"/>
    </source>
</evidence>
<evidence type="ECO:0000256" key="5">
    <source>
        <dbReference type="ARBA" id="ARBA00022989"/>
    </source>
</evidence>
<dbReference type="EMBL" id="VFOZ01000003">
    <property type="protein sequence ID" value="TQL88218.1"/>
    <property type="molecule type" value="Genomic_DNA"/>
</dbReference>
<dbReference type="GO" id="GO:0016780">
    <property type="term" value="F:phosphotransferase activity, for other substituted phosphate groups"/>
    <property type="evidence" value="ECO:0007669"/>
    <property type="project" value="InterPro"/>
</dbReference>
<evidence type="ECO:0000256" key="2">
    <source>
        <dbReference type="ARBA" id="ARBA00022475"/>
    </source>
</evidence>
<sequence length="336" mass="35003">MAMEWVGVAAFALVGGLTEFIRRIAIRFALTDRPSARKAHKSPTPYLGGVVIVLGVLLPSAVLVSGDGRLRTLVLASLAIALLGFADDVRPLSASTRLIVEGLAATAVVTTGGRIHLFENPLDYLLPVLWIVVITNSFNLLDNMDGAAAGVASVTGAVLAIPAFMVGQRSVGVLLLALACGCAGFLPHNWAPARIFMGDAGSLFIGFVIAVSAVLVCASSRHEVIVAAPLMVTFVATVDTCVVLVARHRAGRPLMLGGTDHVSHRLRRLGLSTWQVAAVLSATAAFTCLAAIPVIRGWVPAFIPLAFVAGAGALLVWLLQKVPVYTAHDETSPGPA</sequence>